<comment type="cofactor">
    <cofactor evidence="1 11">
        <name>FMN</name>
        <dbReference type="ChEBI" id="CHEBI:58210"/>
    </cofactor>
</comment>
<feature type="binding site" evidence="11">
    <location>
        <position position="164"/>
    </location>
    <ligand>
        <name>Mg(2+)</name>
        <dbReference type="ChEBI" id="CHEBI:18420"/>
    </ligand>
</feature>
<evidence type="ECO:0000256" key="6">
    <source>
        <dbReference type="ARBA" id="ARBA00022842"/>
    </source>
</evidence>
<evidence type="ECO:0000256" key="11">
    <source>
        <dbReference type="HAMAP-Rule" id="MF_00354"/>
    </source>
</evidence>
<sequence length="383" mass="40922">MQTKTRKLDHIRITVDSDVEHPGKITLLEHVELVHRALPETALSSIDTSIEFLGKQLSMPLMVTGMTGGHPVAARINCVIARAAARLGIAIGVGSQRAAIEDPSLEYTFRVARDCAREEGGDVVLVANLGAAQLVAGYGVEHVRRAIEMIDADAVAIHVNAAQEAFQPEGDVDFRNAIDLVAEVARELDKPVIVKETGHGLGYEVVYVLRGRGIRFFDVSGAGGTSWVRVEYFRARIRGLQGLAEAAKTFSSWGIPTAQAVVETRWAAPDSCIIASGGVRTGLDAAKAIALGADIAGLALPVIRAYTVGDLDGVIGLLERIGMEFKAALFLTGASSLAEARRLPLIVSPELESRLQARGVKLDLYLNGARLLFKPGETCSNWA</sequence>
<gene>
    <name evidence="11" type="primary">fni</name>
    <name evidence="13" type="ordered locus">Hbut_0539</name>
</gene>
<comment type="cofactor">
    <cofactor evidence="11">
        <name>NADPH</name>
        <dbReference type="ChEBI" id="CHEBI:57783"/>
    </cofactor>
</comment>
<comment type="catalytic activity">
    <reaction evidence="11">
        <text>isopentenyl diphosphate = dimethylallyl diphosphate</text>
        <dbReference type="Rhea" id="RHEA:23284"/>
        <dbReference type="ChEBI" id="CHEBI:57623"/>
        <dbReference type="ChEBI" id="CHEBI:128769"/>
        <dbReference type="EC" id="5.3.3.2"/>
    </reaction>
</comment>
<dbReference type="RefSeq" id="WP_011821717.1">
    <property type="nucleotide sequence ID" value="NC_008818.1"/>
</dbReference>
<evidence type="ECO:0000259" key="12">
    <source>
        <dbReference type="Pfam" id="PF01070"/>
    </source>
</evidence>
<comment type="subcellular location">
    <subcellularLocation>
        <location evidence="11">Cytoplasm</location>
    </subcellularLocation>
</comment>
<dbReference type="AlphaFoldDB" id="A2BK88"/>
<dbReference type="GO" id="GO:0070402">
    <property type="term" value="F:NADPH binding"/>
    <property type="evidence" value="ECO:0007669"/>
    <property type="project" value="UniProtKB-UniRule"/>
</dbReference>
<evidence type="ECO:0000256" key="2">
    <source>
        <dbReference type="ARBA" id="ARBA00022490"/>
    </source>
</evidence>
<dbReference type="GO" id="GO:0000287">
    <property type="term" value="F:magnesium ion binding"/>
    <property type="evidence" value="ECO:0007669"/>
    <property type="project" value="UniProtKB-UniRule"/>
</dbReference>
<comment type="cofactor">
    <cofactor evidence="11">
        <name>Mg(2+)</name>
        <dbReference type="ChEBI" id="CHEBI:18420"/>
    </cofactor>
</comment>
<dbReference type="GO" id="GO:0016491">
    <property type="term" value="F:oxidoreductase activity"/>
    <property type="evidence" value="ECO:0007669"/>
    <property type="project" value="InterPro"/>
</dbReference>
<feature type="binding site" evidence="11">
    <location>
        <begin position="278"/>
        <end position="280"/>
    </location>
    <ligand>
        <name>FMN</name>
        <dbReference type="ChEBI" id="CHEBI:58210"/>
    </ligand>
</feature>
<dbReference type="HOGENOM" id="CLU_065515_1_0_2"/>
<dbReference type="STRING" id="415426.Hbut_0539"/>
<dbReference type="Gene3D" id="3.20.20.70">
    <property type="entry name" value="Aldolase class I"/>
    <property type="match status" value="1"/>
</dbReference>
<evidence type="ECO:0000256" key="10">
    <source>
        <dbReference type="ARBA" id="ARBA00025810"/>
    </source>
</evidence>
<dbReference type="PANTHER" id="PTHR43665:SF1">
    <property type="entry name" value="ISOPENTENYL-DIPHOSPHATE DELTA-ISOMERASE"/>
    <property type="match status" value="1"/>
</dbReference>
<evidence type="ECO:0000313" key="14">
    <source>
        <dbReference type="Proteomes" id="UP000002593"/>
    </source>
</evidence>
<feature type="binding site" evidence="11">
    <location>
        <begin position="299"/>
        <end position="300"/>
    </location>
    <ligand>
        <name>FMN</name>
        <dbReference type="ChEBI" id="CHEBI:58210"/>
    </ligand>
</feature>
<dbReference type="GO" id="GO:0005737">
    <property type="term" value="C:cytoplasm"/>
    <property type="evidence" value="ECO:0007669"/>
    <property type="project" value="UniProtKB-SubCell"/>
</dbReference>
<feature type="binding site" evidence="11">
    <location>
        <position position="128"/>
    </location>
    <ligand>
        <name>FMN</name>
        <dbReference type="ChEBI" id="CHEBI:58210"/>
    </ligand>
</feature>
<feature type="binding site" evidence="11">
    <location>
        <position position="64"/>
    </location>
    <ligand>
        <name>FMN</name>
        <dbReference type="ChEBI" id="CHEBI:58210"/>
    </ligand>
</feature>
<dbReference type="GeneID" id="4782211"/>
<proteinExistence type="inferred from homology"/>
<feature type="binding site" evidence="11">
    <location>
        <position position="163"/>
    </location>
    <ligand>
        <name>substrate</name>
    </ligand>
</feature>
<comment type="function">
    <text evidence="11">Involved in the biosynthesis of isoprenoids. Catalyzes the 1,3-allylic rearrangement of the homoallylic substrate isopentenyl (IPP) to its allylic isomer, dimethylallyl diphosphate (DMAPP).</text>
</comment>
<dbReference type="GO" id="GO:0010181">
    <property type="term" value="F:FMN binding"/>
    <property type="evidence" value="ECO:0007669"/>
    <property type="project" value="UniProtKB-UniRule"/>
</dbReference>
<keyword evidence="8 11" id="KW-0414">Isoprene biosynthesis</keyword>
<dbReference type="EC" id="5.3.3.2" evidence="11"/>
<keyword evidence="5 11" id="KW-0479">Metal-binding</keyword>
<dbReference type="Proteomes" id="UP000002593">
    <property type="component" value="Chromosome"/>
</dbReference>
<evidence type="ECO:0000256" key="9">
    <source>
        <dbReference type="ARBA" id="ARBA00023235"/>
    </source>
</evidence>
<evidence type="ECO:0000256" key="4">
    <source>
        <dbReference type="ARBA" id="ARBA00022643"/>
    </source>
</evidence>
<dbReference type="GO" id="GO:0008299">
    <property type="term" value="P:isoprenoid biosynthetic process"/>
    <property type="evidence" value="ECO:0007669"/>
    <property type="project" value="UniProtKB-UniRule"/>
</dbReference>
<keyword evidence="4 11" id="KW-0288">FMN</keyword>
<dbReference type="CDD" id="cd02811">
    <property type="entry name" value="IDI-2_FMN"/>
    <property type="match status" value="1"/>
</dbReference>
<evidence type="ECO:0000256" key="7">
    <source>
        <dbReference type="ARBA" id="ARBA00022857"/>
    </source>
</evidence>
<feature type="binding site" evidence="11">
    <location>
        <begin position="65"/>
        <end position="67"/>
    </location>
    <ligand>
        <name>FMN</name>
        <dbReference type="ChEBI" id="CHEBI:58210"/>
    </ligand>
</feature>
<feature type="domain" description="FMN-dependent dehydrogenase" evidence="12">
    <location>
        <begin position="256"/>
        <end position="341"/>
    </location>
</feature>
<dbReference type="PANTHER" id="PTHR43665">
    <property type="entry name" value="ISOPENTENYL-DIPHOSPHATE DELTA-ISOMERASE"/>
    <property type="match status" value="1"/>
</dbReference>
<dbReference type="SUPFAM" id="SSF51395">
    <property type="entry name" value="FMN-linked oxidoreductases"/>
    <property type="match status" value="1"/>
</dbReference>
<keyword evidence="3 11" id="KW-0285">Flavoprotein</keyword>
<organism evidence="13 14">
    <name type="scientific">Hyperthermus butylicus (strain DSM 5456 / JCM 9403 / PLM1-5)</name>
    <dbReference type="NCBI Taxonomy" id="415426"/>
    <lineage>
        <taxon>Archaea</taxon>
        <taxon>Thermoproteota</taxon>
        <taxon>Thermoprotei</taxon>
        <taxon>Desulfurococcales</taxon>
        <taxon>Pyrodictiaceae</taxon>
        <taxon>Hyperthermus</taxon>
    </lineage>
</organism>
<dbReference type="InterPro" id="IPR013785">
    <property type="entry name" value="Aldolase_TIM"/>
</dbReference>
<keyword evidence="6 11" id="KW-0460">Magnesium</keyword>
<feature type="binding site" evidence="11">
    <location>
        <begin position="95"/>
        <end position="97"/>
    </location>
    <ligand>
        <name>substrate</name>
    </ligand>
</feature>
<protein>
    <recommendedName>
        <fullName evidence="11">Isopentenyl-diphosphate delta-isomerase</fullName>
        <shortName evidence="11">IPP isomerase</shortName>
        <ecNumber evidence="11">5.3.3.2</ecNumber>
    </recommendedName>
    <alternativeName>
        <fullName evidence="11">Isopentenyl diphosphate:dimethylallyl diphosphate isomerase</fullName>
    </alternativeName>
    <alternativeName>
        <fullName evidence="11">Isopentenyl pyrophosphate isomerase</fullName>
    </alternativeName>
    <alternativeName>
        <fullName evidence="11">Type 2 isopentenyl diphosphate isomerase</fullName>
        <shortName evidence="11">IDI-2</shortName>
    </alternativeName>
</protein>
<feature type="binding site" evidence="11">
    <location>
        <position position="220"/>
    </location>
    <ligand>
        <name>FMN</name>
        <dbReference type="ChEBI" id="CHEBI:58210"/>
    </ligand>
</feature>
<dbReference type="EMBL" id="CP000493">
    <property type="protein sequence ID" value="ABM80399.1"/>
    <property type="molecule type" value="Genomic_DNA"/>
</dbReference>
<evidence type="ECO:0000313" key="13">
    <source>
        <dbReference type="EMBL" id="ABM80399.1"/>
    </source>
</evidence>
<dbReference type="KEGG" id="hbu:Hbut_0539"/>
<dbReference type="InterPro" id="IPR011179">
    <property type="entry name" value="IPdP_isomerase"/>
</dbReference>
<dbReference type="PIRSF" id="PIRSF003314">
    <property type="entry name" value="IPP_isomerase"/>
    <property type="match status" value="1"/>
</dbReference>
<dbReference type="Pfam" id="PF01070">
    <property type="entry name" value="FMN_dh"/>
    <property type="match status" value="2"/>
</dbReference>
<dbReference type="eggNOG" id="arCOG00613">
    <property type="taxonomic scope" value="Archaea"/>
</dbReference>
<name>A2BK88_HYPBU</name>
<keyword evidence="14" id="KW-1185">Reference proteome</keyword>
<keyword evidence="2 11" id="KW-0963">Cytoplasm</keyword>
<evidence type="ECO:0000256" key="1">
    <source>
        <dbReference type="ARBA" id="ARBA00001917"/>
    </source>
</evidence>
<feature type="binding site" evidence="11">
    <location>
        <begin position="6"/>
        <end position="7"/>
    </location>
    <ligand>
        <name>substrate</name>
    </ligand>
</feature>
<dbReference type="EnsemblBacteria" id="ABM80399">
    <property type="protein sequence ID" value="ABM80399"/>
    <property type="gene ID" value="Hbut_0539"/>
</dbReference>
<dbReference type="NCBIfam" id="TIGR02151">
    <property type="entry name" value="IPP_isom_2"/>
    <property type="match status" value="1"/>
</dbReference>
<keyword evidence="7 11" id="KW-0521">NADP</keyword>
<dbReference type="GO" id="GO:0004452">
    <property type="term" value="F:isopentenyl-diphosphate delta-isomerase activity"/>
    <property type="evidence" value="ECO:0007669"/>
    <property type="project" value="UniProtKB-UniRule"/>
</dbReference>
<dbReference type="HAMAP" id="MF_00354">
    <property type="entry name" value="Idi_2"/>
    <property type="match status" value="1"/>
</dbReference>
<feature type="binding site" evidence="11">
    <location>
        <position position="225"/>
    </location>
    <ligand>
        <name>FMN</name>
        <dbReference type="ChEBI" id="CHEBI:58210"/>
    </ligand>
</feature>
<accession>A2BK88</accession>
<evidence type="ECO:0000256" key="3">
    <source>
        <dbReference type="ARBA" id="ARBA00022630"/>
    </source>
</evidence>
<comment type="subunit">
    <text evidence="10 11">Homooctamer. Dimer of tetramers.</text>
</comment>
<feature type="binding site" evidence="11">
    <location>
        <position position="95"/>
    </location>
    <ligand>
        <name>FMN</name>
        <dbReference type="ChEBI" id="CHEBI:58210"/>
    </ligand>
</feature>
<evidence type="ECO:0000256" key="8">
    <source>
        <dbReference type="ARBA" id="ARBA00023229"/>
    </source>
</evidence>
<dbReference type="OrthoDB" id="371955at2157"/>
<feature type="domain" description="FMN-dependent dehydrogenase" evidence="12">
    <location>
        <begin position="24"/>
        <end position="96"/>
    </location>
</feature>
<feature type="binding site" evidence="11">
    <location>
        <position position="195"/>
    </location>
    <ligand>
        <name>FMN</name>
        <dbReference type="ChEBI" id="CHEBI:58210"/>
    </ligand>
</feature>
<keyword evidence="9 11" id="KW-0413">Isomerase</keyword>
<dbReference type="InterPro" id="IPR000262">
    <property type="entry name" value="FMN-dep_DH"/>
</dbReference>
<evidence type="ECO:0000256" key="5">
    <source>
        <dbReference type="ARBA" id="ARBA00022723"/>
    </source>
</evidence>
<reference evidence="13 14" key="1">
    <citation type="journal article" date="2007" name="Archaea">
        <title>The genome of Hyperthermus butylicus: a sulfur-reducing, peptide fermenting, neutrophilic Crenarchaeote growing up to 108 degrees C.</title>
        <authorList>
            <person name="Brugger K."/>
            <person name="Chen L."/>
            <person name="Stark M."/>
            <person name="Zibat A."/>
            <person name="Redder P."/>
            <person name="Ruepp A."/>
            <person name="Awayez M."/>
            <person name="She Q."/>
            <person name="Garrett R.A."/>
            <person name="Klenk H.P."/>
        </authorList>
    </citation>
    <scope>NUCLEOTIDE SEQUENCE [LARGE SCALE GENOMIC DNA]</scope>
    <source>
        <strain evidence="14">DSM 5456 / JCM 9403 / PLM1-5</strain>
    </source>
</reference>
<comment type="similarity">
    <text evidence="11">Belongs to the IPP isomerase type 2 family.</text>
</comment>